<name>A0ABU8DYV3_9ACTN</name>
<accession>A0ABU8DYV3</accession>
<evidence type="ECO:0000313" key="2">
    <source>
        <dbReference type="Proteomes" id="UP001361570"/>
    </source>
</evidence>
<protein>
    <recommendedName>
        <fullName evidence="3">ABC transporter</fullName>
    </recommendedName>
</protein>
<keyword evidence="2" id="KW-1185">Reference proteome</keyword>
<evidence type="ECO:0000313" key="1">
    <source>
        <dbReference type="EMBL" id="MEI4273823.1"/>
    </source>
</evidence>
<reference evidence="1 2" key="1">
    <citation type="submission" date="2024-03" db="EMBL/GenBank/DDBJ databases">
        <title>Draft genome sequence of Klenkia sp. LSe6-5.</title>
        <authorList>
            <person name="Duangmal K."/>
            <person name="Chantavorakit T."/>
        </authorList>
    </citation>
    <scope>NUCLEOTIDE SEQUENCE [LARGE SCALE GENOMIC DNA]</scope>
    <source>
        <strain evidence="1 2">LSe6-5</strain>
    </source>
</reference>
<organism evidence="1 2">
    <name type="scientific">Klenkia sesuvii</name>
    <dbReference type="NCBI Taxonomy" id="3103137"/>
    <lineage>
        <taxon>Bacteria</taxon>
        <taxon>Bacillati</taxon>
        <taxon>Actinomycetota</taxon>
        <taxon>Actinomycetes</taxon>
        <taxon>Geodermatophilales</taxon>
        <taxon>Geodermatophilaceae</taxon>
        <taxon>Klenkia</taxon>
    </lineage>
</organism>
<dbReference type="RefSeq" id="WP_336405939.1">
    <property type="nucleotide sequence ID" value="NZ_JBAPLU010000027.1"/>
</dbReference>
<comment type="caution">
    <text evidence="1">The sequence shown here is derived from an EMBL/GenBank/DDBJ whole genome shotgun (WGS) entry which is preliminary data.</text>
</comment>
<dbReference type="InterPro" id="IPR027417">
    <property type="entry name" value="P-loop_NTPase"/>
</dbReference>
<dbReference type="EMBL" id="JBAPLU010000027">
    <property type="protein sequence ID" value="MEI4273823.1"/>
    <property type="molecule type" value="Genomic_DNA"/>
</dbReference>
<dbReference type="Proteomes" id="UP001361570">
    <property type="component" value="Unassembled WGS sequence"/>
</dbReference>
<dbReference type="Gene3D" id="3.40.50.300">
    <property type="entry name" value="P-loop containing nucleotide triphosphate hydrolases"/>
    <property type="match status" value="1"/>
</dbReference>
<sequence>MPLKLPVASVVALLGPAAVRSAVCGALDEDSARCSAGHAGLQVARLTAPAGAPVAYRLGLVTAVAAPVVLVDRLTEGLEAGQRRTVVGALRALADRGATVVVDDADPVAVLAVADAVLRVEADGRVELEQLPDAAELLAG</sequence>
<evidence type="ECO:0008006" key="3">
    <source>
        <dbReference type="Google" id="ProtNLM"/>
    </source>
</evidence>
<proteinExistence type="predicted"/>
<gene>
    <name evidence="1" type="ORF">TEK04_19045</name>
</gene>